<feature type="transmembrane region" description="Helical" evidence="6">
    <location>
        <begin position="193"/>
        <end position="213"/>
    </location>
</feature>
<dbReference type="InterPro" id="IPR032816">
    <property type="entry name" value="VTT_dom"/>
</dbReference>
<feature type="domain" description="VTT" evidence="7">
    <location>
        <begin position="96"/>
        <end position="207"/>
    </location>
</feature>
<dbReference type="EMBL" id="JAUSTP010000003">
    <property type="protein sequence ID" value="MDQ0188949.1"/>
    <property type="molecule type" value="Genomic_DNA"/>
</dbReference>
<evidence type="ECO:0000256" key="6">
    <source>
        <dbReference type="RuleBase" id="RU366058"/>
    </source>
</evidence>
<protein>
    <recommendedName>
        <fullName evidence="6">TVP38/TMEM64 family membrane protein</fullName>
    </recommendedName>
</protein>
<feature type="transmembrane region" description="Helical" evidence="6">
    <location>
        <begin position="75"/>
        <end position="96"/>
    </location>
</feature>
<dbReference type="Pfam" id="PF09335">
    <property type="entry name" value="VTT_dom"/>
    <property type="match status" value="1"/>
</dbReference>
<proteinExistence type="inferred from homology"/>
<reference evidence="8 9" key="1">
    <citation type="submission" date="2023-07" db="EMBL/GenBank/DDBJ databases">
        <title>Genomic Encyclopedia of Type Strains, Phase IV (KMG-IV): sequencing the most valuable type-strain genomes for metagenomic binning, comparative biology and taxonomic classification.</title>
        <authorList>
            <person name="Goeker M."/>
        </authorList>
    </citation>
    <scope>NUCLEOTIDE SEQUENCE [LARGE SCALE GENOMIC DNA]</scope>
    <source>
        <strain evidence="8 9">DSM 4006</strain>
    </source>
</reference>
<keyword evidence="3 6" id="KW-0812">Transmembrane</keyword>
<dbReference type="Proteomes" id="UP001232973">
    <property type="component" value="Unassembled WGS sequence"/>
</dbReference>
<keyword evidence="4 6" id="KW-1133">Transmembrane helix</keyword>
<accession>A0ABT9XF76</accession>
<evidence type="ECO:0000256" key="2">
    <source>
        <dbReference type="ARBA" id="ARBA00022475"/>
    </source>
</evidence>
<dbReference type="PANTHER" id="PTHR12677:SF59">
    <property type="entry name" value="GOLGI APPARATUS MEMBRANE PROTEIN TVP38-RELATED"/>
    <property type="match status" value="1"/>
</dbReference>
<evidence type="ECO:0000313" key="8">
    <source>
        <dbReference type="EMBL" id="MDQ0188949.1"/>
    </source>
</evidence>
<name>A0ABT9XF76_9BACL</name>
<comment type="subcellular location">
    <subcellularLocation>
        <location evidence="1 6">Cell membrane</location>
        <topology evidence="1 6">Multi-pass membrane protein</topology>
    </subcellularLocation>
</comment>
<feature type="transmembrane region" description="Helical" evidence="6">
    <location>
        <begin position="108"/>
        <end position="131"/>
    </location>
</feature>
<evidence type="ECO:0000256" key="3">
    <source>
        <dbReference type="ARBA" id="ARBA00022692"/>
    </source>
</evidence>
<evidence type="ECO:0000313" key="9">
    <source>
        <dbReference type="Proteomes" id="UP001232973"/>
    </source>
</evidence>
<keyword evidence="5 6" id="KW-0472">Membrane</keyword>
<comment type="caution">
    <text evidence="8">The sequence shown here is derived from an EMBL/GenBank/DDBJ whole genome shotgun (WGS) entry which is preliminary data.</text>
</comment>
<evidence type="ECO:0000256" key="1">
    <source>
        <dbReference type="ARBA" id="ARBA00004651"/>
    </source>
</evidence>
<evidence type="ECO:0000259" key="7">
    <source>
        <dbReference type="Pfam" id="PF09335"/>
    </source>
</evidence>
<evidence type="ECO:0000256" key="4">
    <source>
        <dbReference type="ARBA" id="ARBA00022989"/>
    </source>
</evidence>
<dbReference type="InterPro" id="IPR015414">
    <property type="entry name" value="TMEM64"/>
</dbReference>
<sequence length="250" mass="27876">MTHTERESSLAERTSAERAMEDAPVLTKIAQLGVSTSHKRIGALGSICLFLFGILLLFGIYYYQQKYHFSEVIRTWGWLGILASIVFMALLCIIPVPSEFLLLMNMNAYGIVWGIAYAWIGVLMGTAAIFLMARYLGRPALEAIVPADRFDQVEAWVKRKGALGLLLARLLPVPASVINYIAGVLKSVHWWDYLWTAGVGMIPYYGMAALLYFGVSKQLVMFIVFGGVVIAAGWIFGRFLSQKRNAERNP</sequence>
<dbReference type="RefSeq" id="WP_274456459.1">
    <property type="nucleotide sequence ID" value="NZ_CP067097.1"/>
</dbReference>
<keyword evidence="2 6" id="KW-1003">Cell membrane</keyword>
<evidence type="ECO:0000256" key="5">
    <source>
        <dbReference type="ARBA" id="ARBA00023136"/>
    </source>
</evidence>
<organism evidence="8 9">
    <name type="scientific">Alicyclobacillus cycloheptanicus</name>
    <dbReference type="NCBI Taxonomy" id="1457"/>
    <lineage>
        <taxon>Bacteria</taxon>
        <taxon>Bacillati</taxon>
        <taxon>Bacillota</taxon>
        <taxon>Bacilli</taxon>
        <taxon>Bacillales</taxon>
        <taxon>Alicyclobacillaceae</taxon>
        <taxon>Alicyclobacillus</taxon>
    </lineage>
</organism>
<dbReference type="PANTHER" id="PTHR12677">
    <property type="entry name" value="GOLGI APPARATUS MEMBRANE PROTEIN TVP38-RELATED"/>
    <property type="match status" value="1"/>
</dbReference>
<feature type="transmembrane region" description="Helical" evidence="6">
    <location>
        <begin position="41"/>
        <end position="63"/>
    </location>
</feature>
<comment type="similarity">
    <text evidence="6">Belongs to the TVP38/TMEM64 family.</text>
</comment>
<gene>
    <name evidence="8" type="ORF">J2S03_000763</name>
</gene>
<feature type="transmembrane region" description="Helical" evidence="6">
    <location>
        <begin position="220"/>
        <end position="240"/>
    </location>
</feature>
<keyword evidence="9" id="KW-1185">Reference proteome</keyword>